<feature type="compositionally biased region" description="Low complexity" evidence="1">
    <location>
        <begin position="27"/>
        <end position="40"/>
    </location>
</feature>
<dbReference type="RefSeq" id="WP_103879795.1">
    <property type="nucleotide sequence ID" value="NZ_FNVG01000006.1"/>
</dbReference>
<organism evidence="2 3">
    <name type="scientific">Vibrio hangzhouensis</name>
    <dbReference type="NCBI Taxonomy" id="462991"/>
    <lineage>
        <taxon>Bacteria</taxon>
        <taxon>Pseudomonadati</taxon>
        <taxon>Pseudomonadota</taxon>
        <taxon>Gammaproteobacteria</taxon>
        <taxon>Vibrionales</taxon>
        <taxon>Vibrionaceae</taxon>
        <taxon>Vibrio</taxon>
    </lineage>
</organism>
<dbReference type="Proteomes" id="UP000236721">
    <property type="component" value="Unassembled WGS sequence"/>
</dbReference>
<feature type="region of interest" description="Disordered" evidence="1">
    <location>
        <begin position="23"/>
        <end position="52"/>
    </location>
</feature>
<accession>A0A1H5WR01</accession>
<dbReference type="PROSITE" id="PS51257">
    <property type="entry name" value="PROKAR_LIPOPROTEIN"/>
    <property type="match status" value="1"/>
</dbReference>
<dbReference type="EMBL" id="FNVG01000006">
    <property type="protein sequence ID" value="SEG01989.1"/>
    <property type="molecule type" value="Genomic_DNA"/>
</dbReference>
<evidence type="ECO:0000313" key="3">
    <source>
        <dbReference type="Proteomes" id="UP000236721"/>
    </source>
</evidence>
<reference evidence="3" key="1">
    <citation type="submission" date="2016-10" db="EMBL/GenBank/DDBJ databases">
        <authorList>
            <person name="Varghese N."/>
            <person name="Submissions S."/>
        </authorList>
    </citation>
    <scope>NUCLEOTIDE SEQUENCE [LARGE SCALE GENOMIC DNA]</scope>
    <source>
        <strain evidence="3">CGMCC 1.7062</strain>
    </source>
</reference>
<dbReference type="AlphaFoldDB" id="A0A1H5WR01"/>
<sequence>MKTEYIIPMIALGILTACGGGGGGDASDGSTGNTSDSAPSEPSPPAQPVVRTMEELSIPDTMDYKPTEGYSLTVDASNEVSGRAFVSVYTDYQSASSGEYLPDYDSRIASTGLSNGSARIEFTAAEHVNAFLVEIWTYDGQPPRQKLVSAEDSILTW</sequence>
<evidence type="ECO:0000313" key="2">
    <source>
        <dbReference type="EMBL" id="SEG01989.1"/>
    </source>
</evidence>
<evidence type="ECO:0000256" key="1">
    <source>
        <dbReference type="SAM" id="MobiDB-lite"/>
    </source>
</evidence>
<name>A0A1H5WR01_9VIBR</name>
<keyword evidence="3" id="KW-1185">Reference proteome</keyword>
<dbReference type="OrthoDB" id="6215769at2"/>
<proteinExistence type="predicted"/>
<protein>
    <submittedName>
        <fullName evidence="2">Uncharacterized protein</fullName>
    </submittedName>
</protein>
<gene>
    <name evidence="2" type="ORF">SAMN04488244_10636</name>
</gene>